<dbReference type="EMBL" id="JBHUFL010000002">
    <property type="protein sequence ID" value="MFD1834670.1"/>
    <property type="molecule type" value="Genomic_DNA"/>
</dbReference>
<gene>
    <name evidence="1" type="ORF">ACFSDA_06220</name>
</gene>
<dbReference type="RefSeq" id="WP_343903915.1">
    <property type="nucleotide sequence ID" value="NZ_BAAAIS010000002.1"/>
</dbReference>
<reference evidence="2" key="1">
    <citation type="journal article" date="2019" name="Int. J. Syst. Evol. Microbiol.">
        <title>The Global Catalogue of Microorganisms (GCM) 10K type strain sequencing project: providing services to taxonomists for standard genome sequencing and annotation.</title>
        <authorList>
            <consortium name="The Broad Institute Genomics Platform"/>
            <consortium name="The Broad Institute Genome Sequencing Center for Infectious Disease"/>
            <person name="Wu L."/>
            <person name="Ma J."/>
        </authorList>
    </citation>
    <scope>NUCLEOTIDE SEQUENCE [LARGE SCALE GENOMIC DNA]</scope>
    <source>
        <strain evidence="2">JCM 11650</strain>
    </source>
</reference>
<proteinExistence type="predicted"/>
<dbReference type="Pfam" id="PF03013">
    <property type="entry name" value="Pyr_excise"/>
    <property type="match status" value="1"/>
</dbReference>
<name>A0ABW4PY01_9MICO</name>
<accession>A0ABW4PY01</accession>
<evidence type="ECO:0000313" key="2">
    <source>
        <dbReference type="Proteomes" id="UP001597280"/>
    </source>
</evidence>
<dbReference type="Proteomes" id="UP001597280">
    <property type="component" value="Unassembled WGS sequence"/>
</dbReference>
<evidence type="ECO:0000313" key="1">
    <source>
        <dbReference type="EMBL" id="MFD1834670.1"/>
    </source>
</evidence>
<protein>
    <submittedName>
        <fullName evidence="1">Pyrimidine dimer DNA glycosylase/endonuclease V</fullName>
    </submittedName>
</protein>
<keyword evidence="2" id="KW-1185">Reference proteome</keyword>
<organism evidence="1 2">
    <name type="scientific">Brachybacterium rhamnosum</name>
    <dbReference type="NCBI Taxonomy" id="173361"/>
    <lineage>
        <taxon>Bacteria</taxon>
        <taxon>Bacillati</taxon>
        <taxon>Actinomycetota</taxon>
        <taxon>Actinomycetes</taxon>
        <taxon>Micrococcales</taxon>
        <taxon>Dermabacteraceae</taxon>
        <taxon>Brachybacterium</taxon>
    </lineage>
</organism>
<comment type="caution">
    <text evidence="1">The sequence shown here is derived from an EMBL/GenBank/DDBJ whole genome shotgun (WGS) entry which is preliminary data.</text>
</comment>
<dbReference type="InterPro" id="IPR004260">
    <property type="entry name" value="Pyr-dimer_DNA_glycosylase"/>
</dbReference>
<sequence>MRLWSLHPSLLDRAALVAGWREALLAQKVLAGGTRGYTRHPQLRRFQAHPAPLESIGGFLTGLQEEATARGYRFDLTRVLHPAPPASLPPIEVTAGQLAYELEHLRAKCEHRSPEHLALLPAPGDPVPAHPLLRVVPGDVEDWEVR</sequence>